<name>A0A8J4EDE4_9ACTN</name>
<evidence type="ECO:0000313" key="3">
    <source>
        <dbReference type="Proteomes" id="UP000635606"/>
    </source>
</evidence>
<accession>A0A8J4EDE4</accession>
<dbReference type="Proteomes" id="UP000635606">
    <property type="component" value="Unassembled WGS sequence"/>
</dbReference>
<dbReference type="PANTHER" id="PTHR34351:SF1">
    <property type="entry name" value="SLR1927 PROTEIN"/>
    <property type="match status" value="1"/>
</dbReference>
<comment type="caution">
    <text evidence="2">The sequence shown here is derived from an EMBL/GenBank/DDBJ whole genome shotgun (WGS) entry which is preliminary data.</text>
</comment>
<keyword evidence="3" id="KW-1185">Reference proteome</keyword>
<sequence>MTGRGRGVLAAGAVLLVAGGWLGYPEAAAVGAAAAVSVLLSLASARRLPRLTVTRTVEPALVTRGGSCHAVLEVRHDSTRTVRLAAEDGRIPVPSMFLRPGEVATVRYDVPTTRRGPVRLGPLWVGRRDPLGLAGAGRVIGDRAVVLVHPTLHPLGGLPAALRRGTDDDCGTRPGGGAVSDQLRRYATGDDLRQVHWRSSARLGDLMVRGRTDAGRPGLVVLLDDRAGAHGDDTFESACEAAGSIVAAALRADIAVRLVTTGGAELTGRPGLAGFLHLLAEVALRGAAQPEHGLALAVTGRLAGSGDVLVCLTGPSGAGALSGLRRRYPSTRVVVFGGPAAPFSARNGADFAARWPAAWAR</sequence>
<feature type="domain" description="DUF58" evidence="1">
    <location>
        <begin position="183"/>
        <end position="266"/>
    </location>
</feature>
<proteinExistence type="predicted"/>
<evidence type="ECO:0000313" key="2">
    <source>
        <dbReference type="EMBL" id="GIJ70614.1"/>
    </source>
</evidence>
<dbReference type="PANTHER" id="PTHR34351">
    <property type="entry name" value="SLR1927 PROTEIN-RELATED"/>
    <property type="match status" value="1"/>
</dbReference>
<gene>
    <name evidence="2" type="ORF">Voc01_055310</name>
</gene>
<dbReference type="Pfam" id="PF01882">
    <property type="entry name" value="DUF58"/>
    <property type="match status" value="1"/>
</dbReference>
<dbReference type="AlphaFoldDB" id="A0A8J4EDE4"/>
<dbReference type="EMBL" id="BOPH01000082">
    <property type="protein sequence ID" value="GIJ70614.1"/>
    <property type="molecule type" value="Genomic_DNA"/>
</dbReference>
<dbReference type="InterPro" id="IPR002881">
    <property type="entry name" value="DUF58"/>
</dbReference>
<evidence type="ECO:0000259" key="1">
    <source>
        <dbReference type="Pfam" id="PF01882"/>
    </source>
</evidence>
<organism evidence="2 3">
    <name type="scientific">Virgisporangium ochraceum</name>
    <dbReference type="NCBI Taxonomy" id="65505"/>
    <lineage>
        <taxon>Bacteria</taxon>
        <taxon>Bacillati</taxon>
        <taxon>Actinomycetota</taxon>
        <taxon>Actinomycetes</taxon>
        <taxon>Micromonosporales</taxon>
        <taxon>Micromonosporaceae</taxon>
        <taxon>Virgisporangium</taxon>
    </lineage>
</organism>
<protein>
    <recommendedName>
        <fullName evidence="1">DUF58 domain-containing protein</fullName>
    </recommendedName>
</protein>
<reference evidence="2" key="1">
    <citation type="submission" date="2021-01" db="EMBL/GenBank/DDBJ databases">
        <title>Whole genome shotgun sequence of Virgisporangium ochraceum NBRC 16418.</title>
        <authorList>
            <person name="Komaki H."/>
            <person name="Tamura T."/>
        </authorList>
    </citation>
    <scope>NUCLEOTIDE SEQUENCE</scope>
    <source>
        <strain evidence="2">NBRC 16418</strain>
    </source>
</reference>